<dbReference type="EMBL" id="VEVO01000019">
    <property type="protein sequence ID" value="KAF0026092.1"/>
    <property type="molecule type" value="Genomic_DNA"/>
</dbReference>
<protein>
    <recommendedName>
        <fullName evidence="4">Ubiquitin-like protease family profile domain-containing protein</fullName>
    </recommendedName>
</protein>
<dbReference type="SUPFAM" id="SSF54001">
    <property type="entry name" value="Cysteine proteinases"/>
    <property type="match status" value="1"/>
</dbReference>
<evidence type="ECO:0000313" key="3">
    <source>
        <dbReference type="Proteomes" id="UP000438429"/>
    </source>
</evidence>
<gene>
    <name evidence="2" type="ORF">F2P81_020829</name>
</gene>
<feature type="compositionally biased region" description="Acidic residues" evidence="1">
    <location>
        <begin position="214"/>
        <end position="228"/>
    </location>
</feature>
<dbReference type="Proteomes" id="UP000438429">
    <property type="component" value="Unassembled WGS sequence"/>
</dbReference>
<dbReference type="AlphaFoldDB" id="A0A6A4S434"/>
<organism evidence="2 3">
    <name type="scientific">Scophthalmus maximus</name>
    <name type="common">Turbot</name>
    <name type="synonym">Psetta maxima</name>
    <dbReference type="NCBI Taxonomy" id="52904"/>
    <lineage>
        <taxon>Eukaryota</taxon>
        <taxon>Metazoa</taxon>
        <taxon>Chordata</taxon>
        <taxon>Craniata</taxon>
        <taxon>Vertebrata</taxon>
        <taxon>Euteleostomi</taxon>
        <taxon>Actinopterygii</taxon>
        <taxon>Neopterygii</taxon>
        <taxon>Teleostei</taxon>
        <taxon>Neoteleostei</taxon>
        <taxon>Acanthomorphata</taxon>
        <taxon>Carangaria</taxon>
        <taxon>Pleuronectiformes</taxon>
        <taxon>Pleuronectoidei</taxon>
        <taxon>Scophthalmidae</taxon>
        <taxon>Scophthalmus</taxon>
    </lineage>
</organism>
<reference evidence="2 3" key="1">
    <citation type="submission" date="2019-06" db="EMBL/GenBank/DDBJ databases">
        <title>Draft genomes of female and male turbot (Scophthalmus maximus).</title>
        <authorList>
            <person name="Xu H."/>
            <person name="Xu X.-W."/>
            <person name="Shao C."/>
            <person name="Chen S."/>
        </authorList>
    </citation>
    <scope>NUCLEOTIDE SEQUENCE [LARGE SCALE GENOMIC DNA]</scope>
    <source>
        <strain evidence="2">Ysfricsl-2016a</strain>
        <tissue evidence="2">Blood</tissue>
    </source>
</reference>
<proteinExistence type="predicted"/>
<feature type="compositionally biased region" description="Basic and acidic residues" evidence="1">
    <location>
        <begin position="156"/>
        <end position="190"/>
    </location>
</feature>
<feature type="compositionally biased region" description="Basic and acidic residues" evidence="1">
    <location>
        <begin position="229"/>
        <end position="246"/>
    </location>
</feature>
<evidence type="ECO:0000313" key="2">
    <source>
        <dbReference type="EMBL" id="KAF0026092.1"/>
    </source>
</evidence>
<name>A0A6A4S434_SCOMX</name>
<comment type="caution">
    <text evidence="2">The sequence shown here is derived from an EMBL/GenBank/DDBJ whole genome shotgun (WGS) entry which is preliminary data.</text>
</comment>
<feature type="compositionally biased region" description="Acidic residues" evidence="1">
    <location>
        <begin position="247"/>
        <end position="259"/>
    </location>
</feature>
<accession>A0A6A4S434</accession>
<feature type="compositionally biased region" description="Basic and acidic residues" evidence="1">
    <location>
        <begin position="134"/>
        <end position="149"/>
    </location>
</feature>
<evidence type="ECO:0008006" key="4">
    <source>
        <dbReference type="Google" id="ProtNLM"/>
    </source>
</evidence>
<evidence type="ECO:0000256" key="1">
    <source>
        <dbReference type="SAM" id="MobiDB-lite"/>
    </source>
</evidence>
<sequence length="555" mass="63029">MAKHAYGTTRPRHNAPITRKAQHARQYTITDVNGSLGRVKEGNKCQRKDLWAMAGGMESLVRTMKSFNITKRDTMYTSEIWSELSMSLFGQDHKKKKHWLWVKWTKNRNGVRDLITTQHEISSVINEDQAMAKNTRDEDTERTGDEDKQLNLLVESEVHVEDTTDVNTERTEDEEKKRNLLVESEVHVEDTTDEDTERTEDEDKQQNLSVESEVQVEDTKDEDTERTEDEDKQRNSSVESDVHVEDTTDEDTERTEDEDKQQNMSVEGEKFNLNLKRHITKNNGESCQWCQRTLQLQLQNTTSLTAALKIFHSLRTVLTGKKNSSRSNDLKGKGSKPATEVIECYIRAILNSTANAGQLYLMNHYVLSVILHGPREQGLKKWQPGTISHTFQKDGTSCGIFVMQMAKMTVMGFPNMPQIFHIDPKKKSLQKLRRDIAEEILKGSVSSDEFCSFCGNKDLPIDAVWRKASQSRNEQLRSKMSNFTLPGASSMATPCAKAVETDDIAIASVALNDDTTQDQTATDESGAKYDHTGSYRQLEQCFSPDSTANSLLPRT</sequence>
<dbReference type="InterPro" id="IPR038765">
    <property type="entry name" value="Papain-like_cys_pep_sf"/>
</dbReference>
<feature type="region of interest" description="Disordered" evidence="1">
    <location>
        <begin position="1"/>
        <end position="21"/>
    </location>
</feature>
<feature type="compositionally biased region" description="Acidic residues" evidence="1">
    <location>
        <begin position="191"/>
        <end position="203"/>
    </location>
</feature>
<feature type="region of interest" description="Disordered" evidence="1">
    <location>
        <begin position="128"/>
        <end position="271"/>
    </location>
</feature>